<dbReference type="GO" id="GO:0016874">
    <property type="term" value="F:ligase activity"/>
    <property type="evidence" value="ECO:0007669"/>
    <property type="project" value="UniProtKB-KW"/>
</dbReference>
<dbReference type="PANTHER" id="PTHR43845">
    <property type="entry name" value="BLR5969 PROTEIN"/>
    <property type="match status" value="1"/>
</dbReference>
<dbReference type="RefSeq" id="WP_229535472.1">
    <property type="nucleotide sequence ID" value="NZ_JAJHJB010000017.1"/>
</dbReference>
<dbReference type="InterPro" id="IPR042099">
    <property type="entry name" value="ANL_N_sf"/>
</dbReference>
<proteinExistence type="predicted"/>
<evidence type="ECO:0000313" key="2">
    <source>
        <dbReference type="Proteomes" id="UP001165492"/>
    </source>
</evidence>
<dbReference type="Proteomes" id="UP001165492">
    <property type="component" value="Unassembled WGS sequence"/>
</dbReference>
<keyword evidence="2" id="KW-1185">Reference proteome</keyword>
<protein>
    <submittedName>
        <fullName evidence="1">Phenylacetate--CoA ligase family protein</fullName>
    </submittedName>
</protein>
<sequence length="322" mass="35936">MILNTGIESMTESEKVALQSQQLKKLVERAYEKTSFYQERMQAIGLAPNEIQTINDISKLPLMTSKDLINNYPFGLLTIPVSGIARFQQRSDFNTAVGFTQQDISHQVEMLCRTLVACHIITSSVIMIAPQSLDTDSIVALQQAAESIGITVISSPLPNVTSQIKTLLDFGVTTIFSTPDILFQLADFLKNAGFSTRDLPLMNILCEAHHCSATVRKSLEEQFQIPVYTIYGLEELMNLGIAGECHKQNWLHIHEDHFYPEIIDPHTGSIISNNQPGELVLTTLSREAMPLIRYRTGDMALLEHKPCTCGRTSARLKLVTDK</sequence>
<dbReference type="PANTHER" id="PTHR43845:SF1">
    <property type="entry name" value="BLR5969 PROTEIN"/>
    <property type="match status" value="1"/>
</dbReference>
<accession>A0ABS8HT08</accession>
<reference evidence="1" key="1">
    <citation type="submission" date="2021-11" db="EMBL/GenBank/DDBJ databases">
        <title>Description of a new species Pelosinus isolated from the bottom sediments of Lake Baikal.</title>
        <authorList>
            <person name="Zakharyuk A."/>
        </authorList>
    </citation>
    <scope>NUCLEOTIDE SEQUENCE</scope>
    <source>
        <strain evidence="1">Bkl1</strain>
    </source>
</reference>
<dbReference type="EMBL" id="JAJHJB010000017">
    <property type="protein sequence ID" value="MCC5466303.1"/>
    <property type="molecule type" value="Genomic_DNA"/>
</dbReference>
<dbReference type="SUPFAM" id="SSF56801">
    <property type="entry name" value="Acetyl-CoA synthetase-like"/>
    <property type="match status" value="1"/>
</dbReference>
<evidence type="ECO:0000313" key="1">
    <source>
        <dbReference type="EMBL" id="MCC5466303.1"/>
    </source>
</evidence>
<comment type="caution">
    <text evidence="1">The sequence shown here is derived from an EMBL/GenBank/DDBJ whole genome shotgun (WGS) entry which is preliminary data.</text>
</comment>
<organism evidence="1 2">
    <name type="scientific">Pelosinus baikalensis</name>
    <dbReference type="NCBI Taxonomy" id="2892015"/>
    <lineage>
        <taxon>Bacteria</taxon>
        <taxon>Bacillati</taxon>
        <taxon>Bacillota</taxon>
        <taxon>Negativicutes</taxon>
        <taxon>Selenomonadales</taxon>
        <taxon>Sporomusaceae</taxon>
        <taxon>Pelosinus</taxon>
    </lineage>
</organism>
<keyword evidence="1" id="KW-0436">Ligase</keyword>
<name>A0ABS8HT08_9FIRM</name>
<dbReference type="Gene3D" id="3.40.50.12780">
    <property type="entry name" value="N-terminal domain of ligase-like"/>
    <property type="match status" value="1"/>
</dbReference>
<gene>
    <name evidence="1" type="ORF">LMF89_13165</name>
</gene>